<dbReference type="SUPFAM" id="SSF52540">
    <property type="entry name" value="P-loop containing nucleoside triphosphate hydrolases"/>
    <property type="match status" value="1"/>
</dbReference>
<dbReference type="RefSeq" id="WP_378038002.1">
    <property type="nucleotide sequence ID" value="NZ_JBHSIV010000025.1"/>
</dbReference>
<dbReference type="PANTHER" id="PTHR13696">
    <property type="entry name" value="P-LOOP CONTAINING NUCLEOSIDE TRIPHOSPHATE HYDROLASE"/>
    <property type="match status" value="1"/>
</dbReference>
<evidence type="ECO:0000259" key="1">
    <source>
        <dbReference type="Pfam" id="PF13614"/>
    </source>
</evidence>
<sequence length="269" mass="28673">MRIAVANNKGGAGKTTAIAHLAEALAARGRRVLAVDLDPQANLSRRLGYGEAELADMVTAAEVVAANQKGCAVDAVVGCRWSGPSVDDLATRIDLVPARYDLEARVAEAGQLGSHERLDLGLSGVAEDYDVVLLDCPPSLGHLTQLGLAAADTAVLVLRPEYDHLQGAIRVRDFIATYRRHLGRPDLAVSGVIINEHDRRRGLHAWHTDSVTEAFGDLVWSPPIPSRAVLAEAIDAAQPLRARGAPARPLIEIFSTLADQLEVRTDAVA</sequence>
<dbReference type="Pfam" id="PF13614">
    <property type="entry name" value="AAA_31"/>
    <property type="match status" value="1"/>
</dbReference>
<dbReference type="InterPro" id="IPR025669">
    <property type="entry name" value="AAA_dom"/>
</dbReference>
<keyword evidence="3" id="KW-1185">Reference proteome</keyword>
<organism evidence="2 3">
    <name type="scientific">Actinomycetospora atypica</name>
    <dbReference type="NCBI Taxonomy" id="1290095"/>
    <lineage>
        <taxon>Bacteria</taxon>
        <taxon>Bacillati</taxon>
        <taxon>Actinomycetota</taxon>
        <taxon>Actinomycetes</taxon>
        <taxon>Pseudonocardiales</taxon>
        <taxon>Pseudonocardiaceae</taxon>
        <taxon>Actinomycetospora</taxon>
    </lineage>
</organism>
<evidence type="ECO:0000313" key="2">
    <source>
        <dbReference type="EMBL" id="MFC5064658.1"/>
    </source>
</evidence>
<dbReference type="InterPro" id="IPR050678">
    <property type="entry name" value="DNA_Partitioning_ATPase"/>
</dbReference>
<protein>
    <submittedName>
        <fullName evidence="2">ParA family protein</fullName>
    </submittedName>
</protein>
<dbReference type="PANTHER" id="PTHR13696:SF52">
    <property type="entry name" value="PARA FAMILY PROTEIN CT_582"/>
    <property type="match status" value="1"/>
</dbReference>
<reference evidence="3" key="1">
    <citation type="journal article" date="2019" name="Int. J. Syst. Evol. Microbiol.">
        <title>The Global Catalogue of Microorganisms (GCM) 10K type strain sequencing project: providing services to taxonomists for standard genome sequencing and annotation.</title>
        <authorList>
            <consortium name="The Broad Institute Genomics Platform"/>
            <consortium name="The Broad Institute Genome Sequencing Center for Infectious Disease"/>
            <person name="Wu L."/>
            <person name="Ma J."/>
        </authorList>
    </citation>
    <scope>NUCLEOTIDE SEQUENCE [LARGE SCALE GENOMIC DNA]</scope>
    <source>
        <strain evidence="3">CGMCC 4.7093</strain>
    </source>
</reference>
<dbReference type="Proteomes" id="UP001595947">
    <property type="component" value="Unassembled WGS sequence"/>
</dbReference>
<evidence type="ECO:0000313" key="3">
    <source>
        <dbReference type="Proteomes" id="UP001595947"/>
    </source>
</evidence>
<dbReference type="Gene3D" id="3.40.50.300">
    <property type="entry name" value="P-loop containing nucleotide triphosphate hydrolases"/>
    <property type="match status" value="1"/>
</dbReference>
<gene>
    <name evidence="2" type="ORF">ACFPBZ_20715</name>
</gene>
<proteinExistence type="predicted"/>
<comment type="caution">
    <text evidence="2">The sequence shown here is derived from an EMBL/GenBank/DDBJ whole genome shotgun (WGS) entry which is preliminary data.</text>
</comment>
<dbReference type="CDD" id="cd02042">
    <property type="entry name" value="ParAB_family"/>
    <property type="match status" value="1"/>
</dbReference>
<dbReference type="InterPro" id="IPR027417">
    <property type="entry name" value="P-loop_NTPase"/>
</dbReference>
<dbReference type="EMBL" id="JBHSIV010000025">
    <property type="protein sequence ID" value="MFC5064658.1"/>
    <property type="molecule type" value="Genomic_DNA"/>
</dbReference>
<accession>A0ABV9YPR3</accession>
<name>A0ABV9YPR3_9PSEU</name>
<feature type="domain" description="AAA" evidence="1">
    <location>
        <begin position="3"/>
        <end position="181"/>
    </location>
</feature>